<dbReference type="GO" id="GO:0005524">
    <property type="term" value="F:ATP binding"/>
    <property type="evidence" value="ECO:0007669"/>
    <property type="project" value="UniProtKB-KW"/>
</dbReference>
<dbReference type="AlphaFoldDB" id="A0A6A6IQS0"/>
<dbReference type="GO" id="GO:0140359">
    <property type="term" value="F:ABC-type transporter activity"/>
    <property type="evidence" value="ECO:0007669"/>
    <property type="project" value="InterPro"/>
</dbReference>
<keyword evidence="6 8" id="KW-1133">Transmembrane helix</keyword>
<evidence type="ECO:0000259" key="9">
    <source>
        <dbReference type="PROSITE" id="PS50893"/>
    </source>
</evidence>
<feature type="transmembrane region" description="Helical" evidence="8">
    <location>
        <begin position="615"/>
        <end position="637"/>
    </location>
</feature>
<keyword evidence="11" id="KW-1185">Reference proteome</keyword>
<keyword evidence="3 8" id="KW-0812">Transmembrane</keyword>
<feature type="transmembrane region" description="Helical" evidence="8">
    <location>
        <begin position="514"/>
        <end position="535"/>
    </location>
</feature>
<evidence type="ECO:0000256" key="3">
    <source>
        <dbReference type="ARBA" id="ARBA00022692"/>
    </source>
</evidence>
<feature type="transmembrane region" description="Helical" evidence="8">
    <location>
        <begin position="743"/>
        <end position="764"/>
    </location>
</feature>
<feature type="transmembrane region" description="Helical" evidence="8">
    <location>
        <begin position="668"/>
        <end position="688"/>
    </location>
</feature>
<keyword evidence="2" id="KW-0813">Transport</keyword>
<dbReference type="InterPro" id="IPR003593">
    <property type="entry name" value="AAA+_ATPase"/>
</dbReference>
<evidence type="ECO:0000313" key="10">
    <source>
        <dbReference type="EMBL" id="KAF2252894.1"/>
    </source>
</evidence>
<evidence type="ECO:0000256" key="4">
    <source>
        <dbReference type="ARBA" id="ARBA00022741"/>
    </source>
</evidence>
<evidence type="ECO:0000256" key="1">
    <source>
        <dbReference type="ARBA" id="ARBA00004141"/>
    </source>
</evidence>
<evidence type="ECO:0000256" key="5">
    <source>
        <dbReference type="ARBA" id="ARBA00022840"/>
    </source>
</evidence>
<evidence type="ECO:0000256" key="8">
    <source>
        <dbReference type="SAM" id="Phobius"/>
    </source>
</evidence>
<evidence type="ECO:0000313" key="11">
    <source>
        <dbReference type="Proteomes" id="UP000800094"/>
    </source>
</evidence>
<dbReference type="GO" id="GO:0016887">
    <property type="term" value="F:ATP hydrolysis activity"/>
    <property type="evidence" value="ECO:0007669"/>
    <property type="project" value="InterPro"/>
</dbReference>
<keyword evidence="5" id="KW-0067">ATP-binding</keyword>
<dbReference type="EMBL" id="ML987191">
    <property type="protein sequence ID" value="KAF2252894.1"/>
    <property type="molecule type" value="Genomic_DNA"/>
</dbReference>
<dbReference type="GeneID" id="54579881"/>
<dbReference type="PANTHER" id="PTHR48041">
    <property type="entry name" value="ABC TRANSPORTER G FAMILY MEMBER 28"/>
    <property type="match status" value="1"/>
</dbReference>
<evidence type="ECO:0000256" key="7">
    <source>
        <dbReference type="ARBA" id="ARBA00023136"/>
    </source>
</evidence>
<evidence type="ECO:0000256" key="6">
    <source>
        <dbReference type="ARBA" id="ARBA00022989"/>
    </source>
</evidence>
<name>A0A6A6IQS0_9PLEO</name>
<dbReference type="Pfam" id="PF00005">
    <property type="entry name" value="ABC_tran"/>
    <property type="match status" value="1"/>
</dbReference>
<dbReference type="InterPro" id="IPR017871">
    <property type="entry name" value="ABC_transporter-like_CS"/>
</dbReference>
<keyword evidence="7 8" id="KW-0472">Membrane</keyword>
<protein>
    <recommendedName>
        <fullName evidence="9">ABC transporter domain-containing protein</fullName>
    </recommendedName>
</protein>
<feature type="transmembrane region" description="Helical" evidence="8">
    <location>
        <begin position="562"/>
        <end position="583"/>
    </location>
</feature>
<dbReference type="InterPro" id="IPR050352">
    <property type="entry name" value="ABCG_transporters"/>
</dbReference>
<dbReference type="SUPFAM" id="SSF52540">
    <property type="entry name" value="P-loop containing nucleoside triphosphate hydrolases"/>
    <property type="match status" value="1"/>
</dbReference>
<dbReference type="InterPro" id="IPR027417">
    <property type="entry name" value="P-loop_NTPase"/>
</dbReference>
<dbReference type="SMART" id="SM00382">
    <property type="entry name" value="AAA"/>
    <property type="match status" value="1"/>
</dbReference>
<sequence>MVGLSSNSSCLSGAAPIQLTSSFHCNLGFYCPNNSALHPPEFCAPTASCQATRLESPSTPCVESQGLYQPVVCPPGKFCPQDGREMLSCPKGSYCPVGTYDPFRCGLTSICPLESSRQFSLLGFIIIVAIDVVMGLLWWRDWRKLRSKNRRSDVERTSSQETLCSSDDDASVKAFMASFARCVKTSNIGLSFAFSDLTYRPKSMDRDIVSAISGGIEKGSMWAVMGPSGSGKSTFVDLLMGNRIPSNGSISVNGGQAERSKYSKLIGYVPQDDVLLPELTVRENILHSARIRLPRSWTEAQRNDHVDRLLDCLHLTHTQHRTVRNISGGERKRASIGIELIAGPMALFLDEPTSGLDSTSALSLVELLKALSQMGVTIVCIIHQPRREIFEVLDNVLVLKKGEQVFQGPREGIVPFFKNRGFSVSDAANPADAILDIVSERNPIIEPPQIFNMHGSKLVMDWEEYWKKALPPIPITVSDDPLPSTSGRSAPWLLQTYFCLTRALKQQQRQPVSFYLEIGVGAVAGLLIGLALYPYKGLHFQGLYLPPFELLSSAVDYKTVPMISLMCCMAIGLASASPGVRVFGDEKDTYQRETRSGHSRSAYYTGKLLSTIPRILLSSLHFTSFYAILATPCISFWDSYVTIALYFYAIYGLASLVSVVVSREDGPLFATILCLVISVLDGHGPPLATVHEWHLEWMWRMYPGTWFAEAWMDRFLRCAAHLYDVDKAAAATKWVLGRYSLDLGMVFIIGSVYRVLAFVGLVWAPGSRR</sequence>
<dbReference type="InterPro" id="IPR003439">
    <property type="entry name" value="ABC_transporter-like_ATP-bd"/>
</dbReference>
<feature type="domain" description="ABC transporter" evidence="9">
    <location>
        <begin position="192"/>
        <end position="426"/>
    </location>
</feature>
<organism evidence="10 11">
    <name type="scientific">Trematosphaeria pertusa</name>
    <dbReference type="NCBI Taxonomy" id="390896"/>
    <lineage>
        <taxon>Eukaryota</taxon>
        <taxon>Fungi</taxon>
        <taxon>Dikarya</taxon>
        <taxon>Ascomycota</taxon>
        <taxon>Pezizomycotina</taxon>
        <taxon>Dothideomycetes</taxon>
        <taxon>Pleosporomycetidae</taxon>
        <taxon>Pleosporales</taxon>
        <taxon>Massarineae</taxon>
        <taxon>Trematosphaeriaceae</taxon>
        <taxon>Trematosphaeria</taxon>
    </lineage>
</organism>
<comment type="subcellular location">
    <subcellularLocation>
        <location evidence="1">Membrane</location>
        <topology evidence="1">Multi-pass membrane protein</topology>
    </subcellularLocation>
</comment>
<dbReference type="RefSeq" id="XP_033687898.1">
    <property type="nucleotide sequence ID" value="XM_033826551.1"/>
</dbReference>
<dbReference type="Pfam" id="PF01061">
    <property type="entry name" value="ABC2_membrane"/>
    <property type="match status" value="1"/>
</dbReference>
<dbReference type="PROSITE" id="PS50893">
    <property type="entry name" value="ABC_TRANSPORTER_2"/>
    <property type="match status" value="1"/>
</dbReference>
<dbReference type="InterPro" id="IPR013525">
    <property type="entry name" value="ABC2_TM"/>
</dbReference>
<dbReference type="Gene3D" id="3.40.50.300">
    <property type="entry name" value="P-loop containing nucleotide triphosphate hydrolases"/>
    <property type="match status" value="1"/>
</dbReference>
<dbReference type="PANTHER" id="PTHR48041:SF91">
    <property type="entry name" value="ABC TRANSPORTER G FAMILY MEMBER 28"/>
    <property type="match status" value="1"/>
</dbReference>
<feature type="transmembrane region" description="Helical" evidence="8">
    <location>
        <begin position="643"/>
        <end position="661"/>
    </location>
</feature>
<feature type="transmembrane region" description="Helical" evidence="8">
    <location>
        <begin position="119"/>
        <end position="139"/>
    </location>
</feature>
<proteinExistence type="predicted"/>
<dbReference type="PROSITE" id="PS00211">
    <property type="entry name" value="ABC_TRANSPORTER_1"/>
    <property type="match status" value="1"/>
</dbReference>
<dbReference type="Proteomes" id="UP000800094">
    <property type="component" value="Unassembled WGS sequence"/>
</dbReference>
<keyword evidence="4" id="KW-0547">Nucleotide-binding</keyword>
<dbReference type="OrthoDB" id="66620at2759"/>
<accession>A0A6A6IQS0</accession>
<evidence type="ECO:0000256" key="2">
    <source>
        <dbReference type="ARBA" id="ARBA00022448"/>
    </source>
</evidence>
<dbReference type="GO" id="GO:0016020">
    <property type="term" value="C:membrane"/>
    <property type="evidence" value="ECO:0007669"/>
    <property type="project" value="UniProtKB-SubCell"/>
</dbReference>
<gene>
    <name evidence="10" type="ORF">BU26DRAFT_501179</name>
</gene>
<reference evidence="10" key="1">
    <citation type="journal article" date="2020" name="Stud. Mycol.">
        <title>101 Dothideomycetes genomes: a test case for predicting lifestyles and emergence of pathogens.</title>
        <authorList>
            <person name="Haridas S."/>
            <person name="Albert R."/>
            <person name="Binder M."/>
            <person name="Bloem J."/>
            <person name="Labutti K."/>
            <person name="Salamov A."/>
            <person name="Andreopoulos B."/>
            <person name="Baker S."/>
            <person name="Barry K."/>
            <person name="Bills G."/>
            <person name="Bluhm B."/>
            <person name="Cannon C."/>
            <person name="Castanera R."/>
            <person name="Culley D."/>
            <person name="Daum C."/>
            <person name="Ezra D."/>
            <person name="Gonzalez J."/>
            <person name="Henrissat B."/>
            <person name="Kuo A."/>
            <person name="Liang C."/>
            <person name="Lipzen A."/>
            <person name="Lutzoni F."/>
            <person name="Magnuson J."/>
            <person name="Mondo S."/>
            <person name="Nolan M."/>
            <person name="Ohm R."/>
            <person name="Pangilinan J."/>
            <person name="Park H.-J."/>
            <person name="Ramirez L."/>
            <person name="Alfaro M."/>
            <person name="Sun H."/>
            <person name="Tritt A."/>
            <person name="Yoshinaga Y."/>
            <person name="Zwiers L.-H."/>
            <person name="Turgeon B."/>
            <person name="Goodwin S."/>
            <person name="Spatafora J."/>
            <person name="Crous P."/>
            <person name="Grigoriev I."/>
        </authorList>
    </citation>
    <scope>NUCLEOTIDE SEQUENCE</scope>
    <source>
        <strain evidence="10">CBS 122368</strain>
    </source>
</reference>
<dbReference type="CDD" id="cd03213">
    <property type="entry name" value="ABCG_EPDR"/>
    <property type="match status" value="1"/>
</dbReference>